<dbReference type="EMBL" id="BMVU01000002">
    <property type="protein sequence ID" value="GGX55363.1"/>
    <property type="molecule type" value="Genomic_DNA"/>
</dbReference>
<keyword evidence="2 6" id="KW-0808">Transferase</keyword>
<comment type="catalytic activity">
    <reaction evidence="6">
        <text>acetate + ATP = acetyl phosphate + ADP</text>
        <dbReference type="Rhea" id="RHEA:11352"/>
        <dbReference type="ChEBI" id="CHEBI:22191"/>
        <dbReference type="ChEBI" id="CHEBI:30089"/>
        <dbReference type="ChEBI" id="CHEBI:30616"/>
        <dbReference type="ChEBI" id="CHEBI:456216"/>
        <dbReference type="EC" id="2.7.2.1"/>
    </reaction>
</comment>
<feature type="binding site" evidence="6">
    <location>
        <begin position="284"/>
        <end position="286"/>
    </location>
    <ligand>
        <name>ATP</name>
        <dbReference type="ChEBI" id="CHEBI:30616"/>
    </ligand>
</feature>
<evidence type="ECO:0000256" key="6">
    <source>
        <dbReference type="HAMAP-Rule" id="MF_00020"/>
    </source>
</evidence>
<comment type="subcellular location">
    <subcellularLocation>
        <location evidence="6">Cytoplasm</location>
    </subcellularLocation>
</comment>
<comment type="similarity">
    <text evidence="1 6 7">Belongs to the acetokinase family.</text>
</comment>
<dbReference type="EC" id="2.7.2.1" evidence="6"/>
<dbReference type="InterPro" id="IPR004372">
    <property type="entry name" value="Ac/propionate_kinase"/>
</dbReference>
<dbReference type="PANTHER" id="PTHR21060:SF15">
    <property type="entry name" value="ACETATE KINASE-RELATED"/>
    <property type="match status" value="1"/>
</dbReference>
<keyword evidence="6" id="KW-0460">Magnesium</keyword>
<feature type="binding site" evidence="6">
    <location>
        <position position="386"/>
    </location>
    <ligand>
        <name>Mg(2+)</name>
        <dbReference type="ChEBI" id="CHEBI:18420"/>
    </ligand>
</feature>
<dbReference type="GO" id="GO:0006083">
    <property type="term" value="P:acetate metabolic process"/>
    <property type="evidence" value="ECO:0007669"/>
    <property type="project" value="TreeGrafter"/>
</dbReference>
<evidence type="ECO:0000256" key="1">
    <source>
        <dbReference type="ARBA" id="ARBA00008748"/>
    </source>
</evidence>
<dbReference type="GO" id="GO:0005737">
    <property type="term" value="C:cytoplasm"/>
    <property type="evidence" value="ECO:0007669"/>
    <property type="project" value="UniProtKB-SubCell"/>
</dbReference>
<dbReference type="Gene3D" id="3.30.420.40">
    <property type="match status" value="2"/>
</dbReference>
<dbReference type="PANTHER" id="PTHR21060">
    <property type="entry name" value="ACETATE KINASE"/>
    <property type="match status" value="1"/>
</dbReference>
<dbReference type="HAMAP" id="MF_00020">
    <property type="entry name" value="Acetate_kinase"/>
    <property type="match status" value="1"/>
</dbReference>
<feature type="active site" description="Proton donor/acceptor" evidence="6">
    <location>
        <position position="150"/>
    </location>
</feature>
<evidence type="ECO:0000256" key="4">
    <source>
        <dbReference type="ARBA" id="ARBA00022777"/>
    </source>
</evidence>
<comment type="function">
    <text evidence="6">Catalyzes the formation of acetyl phosphate from acetate and ATP. Can also catalyze the reverse reaction.</text>
</comment>
<dbReference type="InterPro" id="IPR043129">
    <property type="entry name" value="ATPase_NBD"/>
</dbReference>
<organism evidence="8 9">
    <name type="scientific">Streptomyces minutiscleroticus</name>
    <dbReference type="NCBI Taxonomy" id="68238"/>
    <lineage>
        <taxon>Bacteria</taxon>
        <taxon>Bacillati</taxon>
        <taxon>Actinomycetota</taxon>
        <taxon>Actinomycetes</taxon>
        <taxon>Kitasatosporales</taxon>
        <taxon>Streptomycetaceae</taxon>
        <taxon>Streptomyces</taxon>
    </lineage>
</organism>
<dbReference type="InterPro" id="IPR023865">
    <property type="entry name" value="Aliphatic_acid_kinase_CS"/>
</dbReference>
<dbReference type="AlphaFoldDB" id="A0A918K933"/>
<comment type="cofactor">
    <cofactor evidence="6">
        <name>Mg(2+)</name>
        <dbReference type="ChEBI" id="CHEBI:18420"/>
    </cofactor>
    <cofactor evidence="6">
        <name>Mn(2+)</name>
        <dbReference type="ChEBI" id="CHEBI:29035"/>
    </cofactor>
    <text evidence="6">Mg(2+). Can also accept Mn(2+).</text>
</comment>
<comment type="subunit">
    <text evidence="6">Homodimer.</text>
</comment>
<dbReference type="PROSITE" id="PS01076">
    <property type="entry name" value="ACETATE_KINASE_2"/>
    <property type="match status" value="1"/>
</dbReference>
<dbReference type="NCBIfam" id="TIGR00016">
    <property type="entry name" value="ackA"/>
    <property type="match status" value="1"/>
</dbReference>
<dbReference type="PIRSF" id="PIRSF000722">
    <property type="entry name" value="Acetate_prop_kin"/>
    <property type="match status" value="1"/>
</dbReference>
<keyword evidence="5 6" id="KW-0067">ATP-binding</keyword>
<name>A0A918K933_9ACTN</name>
<dbReference type="InterPro" id="IPR000890">
    <property type="entry name" value="Aliphatic_acid_kin_short-chain"/>
</dbReference>
<feature type="binding site" evidence="6">
    <location>
        <begin position="210"/>
        <end position="214"/>
    </location>
    <ligand>
        <name>ATP</name>
        <dbReference type="ChEBI" id="CHEBI:30616"/>
    </ligand>
</feature>
<evidence type="ECO:0000256" key="2">
    <source>
        <dbReference type="ARBA" id="ARBA00022679"/>
    </source>
</evidence>
<accession>A0A918K933</accession>
<comment type="pathway">
    <text evidence="6">Metabolic intermediate biosynthesis; acetyl-CoA biosynthesis; acetyl-CoA from acetate: step 1/2.</text>
</comment>
<evidence type="ECO:0000313" key="8">
    <source>
        <dbReference type="EMBL" id="GGX55363.1"/>
    </source>
</evidence>
<keyword evidence="3 6" id="KW-0547">Nucleotide-binding</keyword>
<dbReference type="PROSITE" id="PS01075">
    <property type="entry name" value="ACETATE_KINASE_1"/>
    <property type="match status" value="1"/>
</dbReference>
<dbReference type="GO" id="GO:0008776">
    <property type="term" value="F:acetate kinase activity"/>
    <property type="evidence" value="ECO:0007669"/>
    <property type="project" value="UniProtKB-UniRule"/>
</dbReference>
<sequence length="403" mass="42877">MTATRVLVINSGSSSVKYQLLDMRDHSRLAVGLVERIGERSSRLRHTPGRGGEVRERTGPIADHASALKSVAEELAADGLGLDSPELAAIGHRVVHGGKRFTEPTVIDEPVLKEIERLIPVAPLHNPANLTGIRTALALRPDLPQVAVFDTAFHTTMPEAAARYAIDVETADAHRVRRYGFHGTSHAYVSRETAKLLGRAPQEVNVIVLHLGNGASASAVRGGRCVDTSMGLTPLEGLVMGTRSGDVDPAVVFHLKRVGGMSADEIDVLLNTRSGLVGLCGDNDMREIRRRIDEGDERAQLAFDVYIHRLKKYIGAYYAVLGRVDAVVFTAGVGENAAPVREAALAGLEGLGLEVDPALNTARADGPRVISPEGARVVVAVVPTDEELEIATQTYALVGGGSA</sequence>
<keyword evidence="9" id="KW-1185">Reference proteome</keyword>
<dbReference type="PRINTS" id="PR00471">
    <property type="entry name" value="ACETATEKNASE"/>
</dbReference>
<reference evidence="8" key="1">
    <citation type="journal article" date="2014" name="Int. J. Syst. Evol. Microbiol.">
        <title>Complete genome sequence of Corynebacterium casei LMG S-19264T (=DSM 44701T), isolated from a smear-ripened cheese.</title>
        <authorList>
            <consortium name="US DOE Joint Genome Institute (JGI-PGF)"/>
            <person name="Walter F."/>
            <person name="Albersmeier A."/>
            <person name="Kalinowski J."/>
            <person name="Ruckert C."/>
        </authorList>
    </citation>
    <scope>NUCLEOTIDE SEQUENCE</scope>
    <source>
        <strain evidence="8">JCM 4790</strain>
    </source>
</reference>
<dbReference type="Proteomes" id="UP000619244">
    <property type="component" value="Unassembled WGS sequence"/>
</dbReference>
<feature type="site" description="Transition state stabilizer" evidence="6">
    <location>
        <position position="182"/>
    </location>
</feature>
<dbReference type="RefSeq" id="WP_190188595.1">
    <property type="nucleotide sequence ID" value="NZ_BMVU01000002.1"/>
</dbReference>
<dbReference type="Pfam" id="PF00871">
    <property type="entry name" value="Acetate_kinase"/>
    <property type="match status" value="1"/>
</dbReference>
<evidence type="ECO:0000256" key="5">
    <source>
        <dbReference type="ARBA" id="ARBA00022840"/>
    </source>
</evidence>
<feature type="binding site" evidence="6">
    <location>
        <position position="10"/>
    </location>
    <ligand>
        <name>Mg(2+)</name>
        <dbReference type="ChEBI" id="CHEBI:18420"/>
    </ligand>
</feature>
<dbReference type="GO" id="GO:0006085">
    <property type="term" value="P:acetyl-CoA biosynthetic process"/>
    <property type="evidence" value="ECO:0007669"/>
    <property type="project" value="UniProtKB-UniRule"/>
</dbReference>
<feature type="binding site" evidence="6">
    <location>
        <position position="93"/>
    </location>
    <ligand>
        <name>substrate</name>
    </ligand>
</feature>
<reference evidence="8" key="2">
    <citation type="submission" date="2020-09" db="EMBL/GenBank/DDBJ databases">
        <authorList>
            <person name="Sun Q."/>
            <person name="Ohkuma M."/>
        </authorList>
    </citation>
    <scope>NUCLEOTIDE SEQUENCE</scope>
    <source>
        <strain evidence="8">JCM 4790</strain>
    </source>
</reference>
<evidence type="ECO:0000256" key="7">
    <source>
        <dbReference type="RuleBase" id="RU003835"/>
    </source>
</evidence>
<protein>
    <recommendedName>
        <fullName evidence="6">Acetate kinase</fullName>
        <ecNumber evidence="6">2.7.2.1</ecNumber>
    </recommendedName>
    <alternativeName>
        <fullName evidence="6">Acetokinase</fullName>
    </alternativeName>
</protein>
<keyword evidence="4 6" id="KW-0418">Kinase</keyword>
<dbReference type="GO" id="GO:0005524">
    <property type="term" value="F:ATP binding"/>
    <property type="evidence" value="ECO:0007669"/>
    <property type="project" value="UniProtKB-KW"/>
</dbReference>
<evidence type="ECO:0000313" key="9">
    <source>
        <dbReference type="Proteomes" id="UP000619244"/>
    </source>
</evidence>
<dbReference type="CDD" id="cd24010">
    <property type="entry name" value="ASKHA_NBD_AcK_PK"/>
    <property type="match status" value="1"/>
</dbReference>
<keyword evidence="6" id="KW-0479">Metal-binding</keyword>
<evidence type="ECO:0000256" key="3">
    <source>
        <dbReference type="ARBA" id="ARBA00022741"/>
    </source>
</evidence>
<gene>
    <name evidence="6 8" type="primary">ackA</name>
    <name evidence="8" type="ORF">GCM10010358_06440</name>
</gene>
<dbReference type="GO" id="GO:0000287">
    <property type="term" value="F:magnesium ion binding"/>
    <property type="evidence" value="ECO:0007669"/>
    <property type="project" value="UniProtKB-UniRule"/>
</dbReference>
<proteinExistence type="inferred from homology"/>
<feature type="binding site" evidence="6">
    <location>
        <position position="17"/>
    </location>
    <ligand>
        <name>ATP</name>
        <dbReference type="ChEBI" id="CHEBI:30616"/>
    </ligand>
</feature>
<feature type="site" description="Transition state stabilizer" evidence="6">
    <location>
        <position position="243"/>
    </location>
</feature>
<dbReference type="SUPFAM" id="SSF53067">
    <property type="entry name" value="Actin-like ATPase domain"/>
    <property type="match status" value="2"/>
</dbReference>
<keyword evidence="6" id="KW-0963">Cytoplasm</keyword>
<feature type="binding site" evidence="6">
    <location>
        <begin position="332"/>
        <end position="336"/>
    </location>
    <ligand>
        <name>ATP</name>
        <dbReference type="ChEBI" id="CHEBI:30616"/>
    </ligand>
</feature>
<comment type="caution">
    <text evidence="8">The sequence shown here is derived from an EMBL/GenBank/DDBJ whole genome shotgun (WGS) entry which is preliminary data.</text>
</comment>